<evidence type="ECO:0000313" key="2">
    <source>
        <dbReference type="Proteomes" id="UP000076532"/>
    </source>
</evidence>
<dbReference type="Proteomes" id="UP000076532">
    <property type="component" value="Unassembled WGS sequence"/>
</dbReference>
<dbReference type="SUPFAM" id="SSF52047">
    <property type="entry name" value="RNI-like"/>
    <property type="match status" value="1"/>
</dbReference>
<gene>
    <name evidence="1" type="ORF">FIBSPDRAFT_1048529</name>
</gene>
<name>A0A166DMJ8_9AGAM</name>
<dbReference type="Gene3D" id="3.80.10.10">
    <property type="entry name" value="Ribonuclease Inhibitor"/>
    <property type="match status" value="1"/>
</dbReference>
<evidence type="ECO:0008006" key="3">
    <source>
        <dbReference type="Google" id="ProtNLM"/>
    </source>
</evidence>
<evidence type="ECO:0000313" key="1">
    <source>
        <dbReference type="EMBL" id="KZP14876.1"/>
    </source>
</evidence>
<dbReference type="AlphaFoldDB" id="A0A166DMJ8"/>
<protein>
    <recommendedName>
        <fullName evidence="3">F-box domain-containing protein</fullName>
    </recommendedName>
</protein>
<keyword evidence="2" id="KW-1185">Reference proteome</keyword>
<accession>A0A166DMJ8</accession>
<dbReference type="OrthoDB" id="2777543at2759"/>
<sequence length="470" mass="53529">MQFELGLNVQPVDVLLQRSVLNNSEAATANTPDEILALIFEACMQLDHDDRKEHYGDLVSHISHRWRSVALATAGLWTQIRYCDYPVTTLMERVTAYFHRSKLAPVDIRVEMSHRDHHLPPTLFQHLIDHIGHCRRLCFVNMTGDTLESLLRQIALQPEASLLRSFQISKYRGYLSNMPSLPGSTIEFLAPHLRIMVLDEIAVNDVHHFFDISANFKSVTHLRLDDIFIDEMEFERYAACRSFLMALPSLTHLELKVDGMVDFPDEHATVLPYLQFLHIEFSYFFSAVKNIIHTIHARSLQTLSLAGWEKDTRSFTQSSLPVSHFPSLRHLILDGYLATTLLDLQSLGLMFPSTERLTFQAQRSPPSGDIDTILLAIVNPLSRISSATGESVLWYKLQSIAVSTAQAPLDGEFLHELIHDWKKSGHPLDKLFIPRSCMAQAGAKGMMKLRKLVDIEDFRAEPAILIKDMY</sequence>
<proteinExistence type="predicted"/>
<dbReference type="EMBL" id="KV417611">
    <property type="protein sequence ID" value="KZP14876.1"/>
    <property type="molecule type" value="Genomic_DNA"/>
</dbReference>
<reference evidence="1 2" key="1">
    <citation type="journal article" date="2016" name="Mol. Biol. Evol.">
        <title>Comparative Genomics of Early-Diverging Mushroom-Forming Fungi Provides Insights into the Origins of Lignocellulose Decay Capabilities.</title>
        <authorList>
            <person name="Nagy L.G."/>
            <person name="Riley R."/>
            <person name="Tritt A."/>
            <person name="Adam C."/>
            <person name="Daum C."/>
            <person name="Floudas D."/>
            <person name="Sun H."/>
            <person name="Yadav J.S."/>
            <person name="Pangilinan J."/>
            <person name="Larsson K.H."/>
            <person name="Matsuura K."/>
            <person name="Barry K."/>
            <person name="Labutti K."/>
            <person name="Kuo R."/>
            <person name="Ohm R.A."/>
            <person name="Bhattacharya S.S."/>
            <person name="Shirouzu T."/>
            <person name="Yoshinaga Y."/>
            <person name="Martin F.M."/>
            <person name="Grigoriev I.V."/>
            <person name="Hibbett D.S."/>
        </authorList>
    </citation>
    <scope>NUCLEOTIDE SEQUENCE [LARGE SCALE GENOMIC DNA]</scope>
    <source>
        <strain evidence="1 2">CBS 109695</strain>
    </source>
</reference>
<organism evidence="1 2">
    <name type="scientific">Athelia psychrophila</name>
    <dbReference type="NCBI Taxonomy" id="1759441"/>
    <lineage>
        <taxon>Eukaryota</taxon>
        <taxon>Fungi</taxon>
        <taxon>Dikarya</taxon>
        <taxon>Basidiomycota</taxon>
        <taxon>Agaricomycotina</taxon>
        <taxon>Agaricomycetes</taxon>
        <taxon>Agaricomycetidae</taxon>
        <taxon>Atheliales</taxon>
        <taxon>Atheliaceae</taxon>
        <taxon>Athelia</taxon>
    </lineage>
</organism>
<dbReference type="InterPro" id="IPR032675">
    <property type="entry name" value="LRR_dom_sf"/>
</dbReference>